<dbReference type="InterPro" id="IPR036291">
    <property type="entry name" value="NAD(P)-bd_dom_sf"/>
</dbReference>
<evidence type="ECO:0000313" key="7">
    <source>
        <dbReference type="Proteomes" id="UP000515847"/>
    </source>
</evidence>
<dbReference type="GO" id="GO:0016618">
    <property type="term" value="F:hydroxypyruvate reductase [NAD(P)H] activity"/>
    <property type="evidence" value="ECO:0007669"/>
    <property type="project" value="UniProtKB-EC"/>
</dbReference>
<evidence type="ECO:0000259" key="5">
    <source>
        <dbReference type="Pfam" id="PF02826"/>
    </source>
</evidence>
<name>A0A7G6E319_THEFR</name>
<dbReference type="Gene3D" id="3.40.50.720">
    <property type="entry name" value="NAD(P)-binding Rossmann-like Domain"/>
    <property type="match status" value="2"/>
</dbReference>
<dbReference type="Pfam" id="PF02826">
    <property type="entry name" value="2-Hacid_dh_C"/>
    <property type="match status" value="1"/>
</dbReference>
<organism evidence="6 7">
    <name type="scientific">Thermanaerosceptrum fracticalcis</name>
    <dbReference type="NCBI Taxonomy" id="1712410"/>
    <lineage>
        <taxon>Bacteria</taxon>
        <taxon>Bacillati</taxon>
        <taxon>Bacillota</taxon>
        <taxon>Clostridia</taxon>
        <taxon>Eubacteriales</taxon>
        <taxon>Peptococcaceae</taxon>
        <taxon>Thermanaerosceptrum</taxon>
    </lineage>
</organism>
<dbReference type="EC" id="1.1.1.81" evidence="6"/>
<evidence type="ECO:0000256" key="3">
    <source>
        <dbReference type="RuleBase" id="RU003719"/>
    </source>
</evidence>
<dbReference type="CDD" id="cd05301">
    <property type="entry name" value="GDH"/>
    <property type="match status" value="1"/>
</dbReference>
<evidence type="ECO:0000259" key="4">
    <source>
        <dbReference type="Pfam" id="PF00389"/>
    </source>
</evidence>
<dbReference type="PROSITE" id="PS00065">
    <property type="entry name" value="D_2_HYDROXYACID_DH_1"/>
    <property type="match status" value="1"/>
</dbReference>
<dbReference type="InterPro" id="IPR006140">
    <property type="entry name" value="D-isomer_DH_NAD-bd"/>
</dbReference>
<comment type="similarity">
    <text evidence="1 3">Belongs to the D-isomer specific 2-hydroxyacid dehydrogenase family.</text>
</comment>
<dbReference type="EC" id="1.1.1.79" evidence="6"/>
<reference evidence="6 7" key="1">
    <citation type="journal article" date="2019" name="Front. Microbiol.">
        <title>Thermoanaerosceptrum fracticalcis gen. nov. sp. nov., a Novel Fumarate-Fermenting Microorganism From a Deep Fractured Carbonate Aquifer of the US Great Basin.</title>
        <authorList>
            <person name="Hamilton-Brehm S.D."/>
            <person name="Stewart L.E."/>
            <person name="Zavarin M."/>
            <person name="Caldwell M."/>
            <person name="Lawson P.A."/>
            <person name="Onstott T.C."/>
            <person name="Grzymski J."/>
            <person name="Neveux I."/>
            <person name="Lollar B.S."/>
            <person name="Russell C.E."/>
            <person name="Moser D.P."/>
        </authorList>
    </citation>
    <scope>NUCLEOTIDE SEQUENCE [LARGE SCALE GENOMIC DNA]</scope>
    <source>
        <strain evidence="6 7">DRI-13</strain>
    </source>
</reference>
<dbReference type="OrthoDB" id="9805416at2"/>
<dbReference type="Pfam" id="PF00389">
    <property type="entry name" value="2-Hacid_dh"/>
    <property type="match status" value="1"/>
</dbReference>
<sequence>MMKSKVFIAKKIPREVEEYLARYCEYRKWDSDEPISRAQLLEEVKDIEGLLITGGKIDRELLDHAPKLKVVSNISVGYNNFDLEAMGERKVLGTNTPSVLDDTVADLIFGLMLAVARRIPELDRFVKEGRWQKCSDEPFWGIDVHHATLGIIGMGRIGEAVAKRAKYGFSMEVLYYNRRRKPEVEESLGVHYRTLEQLLQEADYVVLMTPLTPESTGLMGPHEFSLMKKNAIFINASRGETVNEEALIAALEKGQIWGAGLDVFSQEPVDPGNPLLKMPNVVTVPHIGSATAKTRFAMAMLAAQNLVKALQGEVPPNLVEELRV</sequence>
<evidence type="ECO:0000313" key="6">
    <source>
        <dbReference type="EMBL" id="QNB46473.1"/>
    </source>
</evidence>
<keyword evidence="7" id="KW-1185">Reference proteome</keyword>
<dbReference type="SUPFAM" id="SSF52283">
    <property type="entry name" value="Formate/glycerate dehydrogenase catalytic domain-like"/>
    <property type="match status" value="1"/>
</dbReference>
<proteinExistence type="inferred from homology"/>
<dbReference type="EMBL" id="CP045798">
    <property type="protein sequence ID" value="QNB46473.1"/>
    <property type="molecule type" value="Genomic_DNA"/>
</dbReference>
<dbReference type="Proteomes" id="UP000515847">
    <property type="component" value="Chromosome"/>
</dbReference>
<dbReference type="SUPFAM" id="SSF51735">
    <property type="entry name" value="NAD(P)-binding Rossmann-fold domains"/>
    <property type="match status" value="1"/>
</dbReference>
<dbReference type="GO" id="GO:0030267">
    <property type="term" value="F:glyoxylate reductase (NADPH) activity"/>
    <property type="evidence" value="ECO:0007669"/>
    <property type="project" value="UniProtKB-EC"/>
</dbReference>
<accession>A0A7G6E319</accession>
<dbReference type="InterPro" id="IPR006139">
    <property type="entry name" value="D-isomer_2_OHA_DH_cat_dom"/>
</dbReference>
<dbReference type="PANTHER" id="PTHR10996:SF283">
    <property type="entry name" value="GLYOXYLATE_HYDROXYPYRUVATE REDUCTASE B"/>
    <property type="match status" value="1"/>
</dbReference>
<feature type="domain" description="D-isomer specific 2-hydroxyacid dehydrogenase NAD-binding" evidence="5">
    <location>
        <begin position="109"/>
        <end position="288"/>
    </location>
</feature>
<keyword evidence="6" id="KW-0670">Pyruvate</keyword>
<dbReference type="AlphaFoldDB" id="A0A7G6E319"/>
<dbReference type="FunFam" id="3.40.50.720:FF:000462">
    <property type="entry name" value="Glyoxylate reductase (NADP+)"/>
    <property type="match status" value="1"/>
</dbReference>
<gene>
    <name evidence="6" type="ORF">BR63_09195</name>
</gene>
<dbReference type="PANTHER" id="PTHR10996">
    <property type="entry name" value="2-HYDROXYACID DEHYDROGENASE-RELATED"/>
    <property type="match status" value="1"/>
</dbReference>
<dbReference type="GO" id="GO:0051287">
    <property type="term" value="F:NAD binding"/>
    <property type="evidence" value="ECO:0007669"/>
    <property type="project" value="InterPro"/>
</dbReference>
<evidence type="ECO:0000256" key="2">
    <source>
        <dbReference type="ARBA" id="ARBA00023002"/>
    </source>
</evidence>
<dbReference type="KEGG" id="tfr:BR63_09195"/>
<dbReference type="InterPro" id="IPR029752">
    <property type="entry name" value="D-isomer_DH_CS1"/>
</dbReference>
<dbReference type="InterPro" id="IPR050223">
    <property type="entry name" value="D-isomer_2-hydroxyacid_DH"/>
</dbReference>
<keyword evidence="2 3" id="KW-0560">Oxidoreductase</keyword>
<protein>
    <submittedName>
        <fullName evidence="6">Bifunctional glyoxylate/hydroxypyruvate reductase B</fullName>
        <ecNumber evidence="6">1.1.1.79</ecNumber>
        <ecNumber evidence="6">1.1.1.81</ecNumber>
    </submittedName>
</protein>
<evidence type="ECO:0000256" key="1">
    <source>
        <dbReference type="ARBA" id="ARBA00005854"/>
    </source>
</evidence>
<dbReference type="GO" id="GO:0005829">
    <property type="term" value="C:cytosol"/>
    <property type="evidence" value="ECO:0007669"/>
    <property type="project" value="TreeGrafter"/>
</dbReference>
<feature type="domain" description="D-isomer specific 2-hydroxyacid dehydrogenase catalytic" evidence="4">
    <location>
        <begin position="6"/>
        <end position="319"/>
    </location>
</feature>